<keyword evidence="7" id="KW-0067">ATP-binding</keyword>
<evidence type="ECO:0000313" key="11">
    <source>
        <dbReference type="Proteomes" id="UP000283576"/>
    </source>
</evidence>
<evidence type="ECO:0000256" key="7">
    <source>
        <dbReference type="ARBA" id="ARBA00022840"/>
    </source>
</evidence>
<dbReference type="InterPro" id="IPR049874">
    <property type="entry name" value="ROK_cs"/>
</dbReference>
<evidence type="ECO:0000256" key="8">
    <source>
        <dbReference type="ARBA" id="ARBA00032386"/>
    </source>
</evidence>
<dbReference type="EMBL" id="BKAX01000003">
    <property type="protein sequence ID" value="GEQ05233.1"/>
    <property type="molecule type" value="Genomic_DNA"/>
</dbReference>
<dbReference type="Pfam" id="PF00480">
    <property type="entry name" value="ROK"/>
    <property type="match status" value="1"/>
</dbReference>
<dbReference type="Proteomes" id="UP000283576">
    <property type="component" value="Unassembled WGS sequence"/>
</dbReference>
<keyword evidence="6" id="KW-0418">Kinase</keyword>
<dbReference type="AlphaFoldDB" id="A0A0D0SN67"/>
<dbReference type="GO" id="GO:0005524">
    <property type="term" value="F:ATP binding"/>
    <property type="evidence" value="ECO:0007669"/>
    <property type="project" value="UniProtKB-KW"/>
</dbReference>
<evidence type="ECO:0000313" key="9">
    <source>
        <dbReference type="EMBL" id="GEQ05233.1"/>
    </source>
</evidence>
<dbReference type="GO" id="GO:0004340">
    <property type="term" value="F:glucokinase activity"/>
    <property type="evidence" value="ECO:0007669"/>
    <property type="project" value="UniProtKB-EC"/>
</dbReference>
<dbReference type="NCBIfam" id="TIGR00744">
    <property type="entry name" value="ROK_glcA_fam"/>
    <property type="match status" value="1"/>
</dbReference>
<keyword evidence="4" id="KW-0808">Transferase</keyword>
<keyword evidence="12" id="KW-1185">Reference proteome</keyword>
<reference evidence="9 12" key="2">
    <citation type="submission" date="2019-07" db="EMBL/GenBank/DDBJ databases">
        <title>Whole genome shotgun sequence of Staphylococcus gallinarum NBRC 109767.</title>
        <authorList>
            <person name="Hosoyama A."/>
            <person name="Uohara A."/>
            <person name="Ohji S."/>
            <person name="Ichikawa N."/>
        </authorList>
    </citation>
    <scope>NUCLEOTIDE SEQUENCE [LARGE SCALE GENOMIC DNA]</scope>
    <source>
        <strain evidence="9 12">NBRC 109767</strain>
    </source>
</reference>
<evidence type="ECO:0000256" key="3">
    <source>
        <dbReference type="ARBA" id="ARBA00014701"/>
    </source>
</evidence>
<dbReference type="InterPro" id="IPR000600">
    <property type="entry name" value="ROK"/>
</dbReference>
<accession>A0A0D0SN67</accession>
<dbReference type="PANTHER" id="PTHR18964">
    <property type="entry name" value="ROK (REPRESSOR, ORF, KINASE) FAMILY"/>
    <property type="match status" value="1"/>
</dbReference>
<protein>
    <recommendedName>
        <fullName evidence="3">Glucokinase</fullName>
        <ecNumber evidence="2">2.7.1.2</ecNumber>
    </recommendedName>
    <alternativeName>
        <fullName evidence="8">Glucose kinase</fullName>
    </alternativeName>
</protein>
<evidence type="ECO:0000256" key="6">
    <source>
        <dbReference type="ARBA" id="ARBA00022777"/>
    </source>
</evidence>
<dbReference type="OrthoDB" id="9810372at2"/>
<evidence type="ECO:0000256" key="4">
    <source>
        <dbReference type="ARBA" id="ARBA00022679"/>
    </source>
</evidence>
<dbReference type="Gene3D" id="3.30.420.40">
    <property type="match status" value="2"/>
</dbReference>
<sequence>MKKIILAADIGGTTCKLGIFDENLDRISKWSIDTDTTDTTGYLLLKNIYDSFVDAVAKTEYNFSDVLGVGIGVPGPVNFETGIVHGAVNLYWHGDVNVREIFQQFVDCPVYVDNDANVAALGEKHKGAGQGADDVVAITLGTGLGGGIISNGEIVHGHNGSGAEIGHFRVDHDQRFKCNCGKSGCIETVASATGVVNLVNFYYPKLTFKSSILQLIKDNKVTAKAVFDAAKAGDQFCIFITERVANYIAYLCSIVSVTSNPKYIVLGGGMSTAGLILIENIKTEYHNLTFSPAQEGTEIVQAQLGNDAGITGAAGLIYTYIIEKEGVK</sequence>
<evidence type="ECO:0000256" key="1">
    <source>
        <dbReference type="ARBA" id="ARBA00006479"/>
    </source>
</evidence>
<dbReference type="EC" id="2.7.1.2" evidence="2"/>
<proteinExistence type="inferred from homology"/>
<evidence type="ECO:0000313" key="10">
    <source>
        <dbReference type="EMBL" id="RIL44876.1"/>
    </source>
</evidence>
<evidence type="ECO:0000313" key="12">
    <source>
        <dbReference type="Proteomes" id="UP000321057"/>
    </source>
</evidence>
<organism evidence="10 11">
    <name type="scientific">Staphylococcus gallinarum</name>
    <dbReference type="NCBI Taxonomy" id="1293"/>
    <lineage>
        <taxon>Bacteria</taxon>
        <taxon>Bacillati</taxon>
        <taxon>Bacillota</taxon>
        <taxon>Bacilli</taxon>
        <taxon>Bacillales</taxon>
        <taxon>Staphylococcaceae</taxon>
        <taxon>Staphylococcus</taxon>
    </lineage>
</organism>
<dbReference type="Proteomes" id="UP000321057">
    <property type="component" value="Unassembled WGS sequence"/>
</dbReference>
<dbReference type="GO" id="GO:0006096">
    <property type="term" value="P:glycolytic process"/>
    <property type="evidence" value="ECO:0007669"/>
    <property type="project" value="InterPro"/>
</dbReference>
<dbReference type="InterPro" id="IPR043129">
    <property type="entry name" value="ATPase_NBD"/>
</dbReference>
<dbReference type="EMBL" id="QXRZ01000001">
    <property type="protein sequence ID" value="RIL44876.1"/>
    <property type="molecule type" value="Genomic_DNA"/>
</dbReference>
<evidence type="ECO:0000256" key="2">
    <source>
        <dbReference type="ARBA" id="ARBA00012323"/>
    </source>
</evidence>
<reference evidence="10 11" key="1">
    <citation type="journal article" date="2016" name="Front. Microbiol.">
        <title>Comprehensive Phylogenetic Analysis of Bovine Non-aureus Staphylococci Species Based on Whole-Genome Sequencing.</title>
        <authorList>
            <person name="Naushad S."/>
            <person name="Barkema H.W."/>
            <person name="Luby C."/>
            <person name="Condas L.A."/>
            <person name="Nobrega D.B."/>
            <person name="Carson D.A."/>
            <person name="De Buck J."/>
        </authorList>
    </citation>
    <scope>NUCLEOTIDE SEQUENCE [LARGE SCALE GENOMIC DNA]</scope>
    <source>
        <strain evidence="10 11">SNUC 1388</strain>
    </source>
</reference>
<dbReference type="PANTHER" id="PTHR18964:SF149">
    <property type="entry name" value="BIFUNCTIONAL UDP-N-ACETYLGLUCOSAMINE 2-EPIMERASE_N-ACETYLMANNOSAMINE KINASE"/>
    <property type="match status" value="1"/>
</dbReference>
<dbReference type="PROSITE" id="PS01125">
    <property type="entry name" value="ROK"/>
    <property type="match status" value="1"/>
</dbReference>
<dbReference type="SUPFAM" id="SSF53067">
    <property type="entry name" value="Actin-like ATPase domain"/>
    <property type="match status" value="1"/>
</dbReference>
<comment type="similarity">
    <text evidence="1">Belongs to the ROK (NagC/XylR) family.</text>
</comment>
<gene>
    <name evidence="10" type="ORF">BUZ01_02540</name>
    <name evidence="9" type="ORF">SGA02_10610</name>
</gene>
<dbReference type="InterPro" id="IPR004654">
    <property type="entry name" value="ROK_glcA"/>
</dbReference>
<dbReference type="GO" id="GO:0005737">
    <property type="term" value="C:cytoplasm"/>
    <property type="evidence" value="ECO:0007669"/>
    <property type="project" value="InterPro"/>
</dbReference>
<comment type="caution">
    <text evidence="10">The sequence shown here is derived from an EMBL/GenBank/DDBJ whole genome shotgun (WGS) entry which is preliminary data.</text>
</comment>
<keyword evidence="5" id="KW-0547">Nucleotide-binding</keyword>
<name>A0A0D0SN67_STAGA</name>
<dbReference type="RefSeq" id="WP_042738584.1">
    <property type="nucleotide sequence ID" value="NZ_BKAX01000003.1"/>
</dbReference>
<evidence type="ECO:0000256" key="5">
    <source>
        <dbReference type="ARBA" id="ARBA00022741"/>
    </source>
</evidence>